<dbReference type="PANTHER" id="PTHR36832:SF1">
    <property type="entry name" value="SLR1174 PROTEIN"/>
    <property type="match status" value="1"/>
</dbReference>
<feature type="transmembrane region" description="Helical" evidence="1">
    <location>
        <begin position="20"/>
        <end position="44"/>
    </location>
</feature>
<dbReference type="Proteomes" id="UP000262969">
    <property type="component" value="Unassembled WGS sequence"/>
</dbReference>
<reference evidence="2 3" key="1">
    <citation type="journal article" date="2018" name="Nat. Biotechnol.">
        <title>A standardized bacterial taxonomy based on genome phylogeny substantially revises the tree of life.</title>
        <authorList>
            <person name="Parks D.H."/>
            <person name="Chuvochina M."/>
            <person name="Waite D.W."/>
            <person name="Rinke C."/>
            <person name="Skarshewski A."/>
            <person name="Chaumeil P.A."/>
            <person name="Hugenholtz P."/>
        </authorList>
    </citation>
    <scope>NUCLEOTIDE SEQUENCE [LARGE SCALE GENOMIC DNA]</scope>
    <source>
        <strain evidence="2">UBA11728</strain>
    </source>
</reference>
<feature type="transmembrane region" description="Helical" evidence="1">
    <location>
        <begin position="142"/>
        <end position="164"/>
    </location>
</feature>
<keyword evidence="1" id="KW-0812">Transmembrane</keyword>
<feature type="transmembrane region" description="Helical" evidence="1">
    <location>
        <begin position="228"/>
        <end position="251"/>
    </location>
</feature>
<feature type="transmembrane region" description="Helical" evidence="1">
    <location>
        <begin position="50"/>
        <end position="71"/>
    </location>
</feature>
<gene>
    <name evidence="2" type="ORF">DHW61_05890</name>
</gene>
<evidence type="ECO:0000313" key="3">
    <source>
        <dbReference type="Proteomes" id="UP000262969"/>
    </source>
</evidence>
<name>A0A3D2X6H3_9FIRM</name>
<protein>
    <submittedName>
        <fullName evidence="2">ABC transporter permease</fullName>
    </submittedName>
</protein>
<feature type="transmembrane region" description="Helical" evidence="1">
    <location>
        <begin position="117"/>
        <end position="136"/>
    </location>
</feature>
<keyword evidence="1" id="KW-0472">Membrane</keyword>
<dbReference type="AlphaFoldDB" id="A0A3D2X6H3"/>
<accession>A0A3D2X6H3</accession>
<organism evidence="2 3">
    <name type="scientific">Lachnoclostridium phytofermentans</name>
    <dbReference type="NCBI Taxonomy" id="66219"/>
    <lineage>
        <taxon>Bacteria</taxon>
        <taxon>Bacillati</taxon>
        <taxon>Bacillota</taxon>
        <taxon>Clostridia</taxon>
        <taxon>Lachnospirales</taxon>
        <taxon>Lachnospiraceae</taxon>
    </lineage>
</organism>
<evidence type="ECO:0000256" key="1">
    <source>
        <dbReference type="SAM" id="Phobius"/>
    </source>
</evidence>
<dbReference type="PANTHER" id="PTHR36832">
    <property type="entry name" value="SLR1174 PROTEIN-RELATED"/>
    <property type="match status" value="1"/>
</dbReference>
<feature type="transmembrane region" description="Helical" evidence="1">
    <location>
        <begin position="184"/>
        <end position="201"/>
    </location>
</feature>
<evidence type="ECO:0000313" key="2">
    <source>
        <dbReference type="EMBL" id="HCL01938.1"/>
    </source>
</evidence>
<dbReference type="EMBL" id="DPVV01000200">
    <property type="protein sequence ID" value="HCL01938.1"/>
    <property type="molecule type" value="Genomic_DNA"/>
</dbReference>
<keyword evidence="1" id="KW-1133">Transmembrane helix</keyword>
<comment type="caution">
    <text evidence="2">The sequence shown here is derived from an EMBL/GenBank/DDBJ whole genome shotgun (WGS) entry which is preliminary data.</text>
</comment>
<proteinExistence type="predicted"/>
<sequence>MRKYLFIYKTTVMEALQYIVNIFLGFISFFLVIFIFLNLWQYIYSDPSNIINGYSMTQMIWYVILTEIMWFGNRNGLLTNQISSDIKSGSIAYGLNKPYNYLYYTIAKHFGDVTIKLFLYLFVGILMGLLFAGRLSSFQFQYLPFIAITFILGLFVNALIRIAISISSFWIEDAKPIHWMYDKLILVIGTLFPVEMFPIWLQPIIKCSPIFVITYGPAKLIIDFSMEMFLQVVFAQIIYIVIVVSILALLYQRGVKRLNVNGG</sequence>